<feature type="transmembrane region" description="Helical" evidence="8">
    <location>
        <begin position="216"/>
        <end position="234"/>
    </location>
</feature>
<evidence type="ECO:0008006" key="11">
    <source>
        <dbReference type="Google" id="ProtNLM"/>
    </source>
</evidence>
<dbReference type="GO" id="GO:0009103">
    <property type="term" value="P:lipopolysaccharide biosynthetic process"/>
    <property type="evidence" value="ECO:0007669"/>
    <property type="project" value="UniProtKB-ARBA"/>
</dbReference>
<dbReference type="GO" id="GO:0005886">
    <property type="term" value="C:plasma membrane"/>
    <property type="evidence" value="ECO:0007669"/>
    <property type="project" value="UniProtKB-SubCell"/>
</dbReference>
<dbReference type="EMBL" id="AZDZ01000019">
    <property type="protein sequence ID" value="KRK79280.1"/>
    <property type="molecule type" value="Genomic_DNA"/>
</dbReference>
<name>A0A0R1K746_9LACO</name>
<dbReference type="PATRIC" id="fig|1423775.4.peg.1677"/>
<dbReference type="InterPro" id="IPR050297">
    <property type="entry name" value="LipidA_mod_glycosyltrf_83"/>
</dbReference>
<keyword evidence="5 8" id="KW-0812">Transmembrane</keyword>
<evidence type="ECO:0000256" key="2">
    <source>
        <dbReference type="ARBA" id="ARBA00022475"/>
    </source>
</evidence>
<sequence length="467" mass="53442">MLSFYYHNFLFQNTVGSISIIILFVLIILLAGYILMKIRTDSKKTNNIVLISMLLVFGIVALTWVLNVPNTQWSDFGNFWSRAPGYFKGDKLYYSDQDYFVNYAYQTGFMVYILGLVKFFGYKIFVVQFLNVVYQVLTLLITYLLANKIFNNIKIARLAVLLLMVDLDWFALNSQASNQYLGSLLYLVTFYLLFQDKLWSYILAGVTLTAGCLIRPIGPVMIAGIIVFTLIYVLMKHKDYKTSLKFLLTLAIYFVLFSLAGVGIKASGINEYGLSNNDPQWKFLTGLNYESSGTYSNDLNSVIDPHKNRAQNRKSEKLKVQSELKYLNQNNAWLTLFIRKTQILWSGRTMATDFTNYSQIHSTKAVTIINYLAYIGSVILIVFSWIGSLELFRTKFDDKFYLLLLPLMAFAVANLIIEVQGRYRIEFLPIISVMAGLGIYKVVLAINSVRTKSKFPGTMEEEIDTTD</sequence>
<evidence type="ECO:0000256" key="7">
    <source>
        <dbReference type="ARBA" id="ARBA00023136"/>
    </source>
</evidence>
<dbReference type="AlphaFoldDB" id="A0A0R1K746"/>
<feature type="transmembrane region" description="Helical" evidence="8">
    <location>
        <begin position="99"/>
        <end position="117"/>
    </location>
</feature>
<evidence type="ECO:0000256" key="5">
    <source>
        <dbReference type="ARBA" id="ARBA00022692"/>
    </source>
</evidence>
<feature type="transmembrane region" description="Helical" evidence="8">
    <location>
        <begin position="400"/>
        <end position="417"/>
    </location>
</feature>
<dbReference type="STRING" id="1423775.FD03_GL001646"/>
<evidence type="ECO:0000256" key="4">
    <source>
        <dbReference type="ARBA" id="ARBA00022679"/>
    </source>
</evidence>
<gene>
    <name evidence="9" type="ORF">FD03_GL001646</name>
</gene>
<comment type="subcellular location">
    <subcellularLocation>
        <location evidence="1">Cell membrane</location>
        <topology evidence="1">Multi-pass membrane protein</topology>
    </subcellularLocation>
</comment>
<evidence type="ECO:0000256" key="8">
    <source>
        <dbReference type="SAM" id="Phobius"/>
    </source>
</evidence>
<keyword evidence="6 8" id="KW-1133">Transmembrane helix</keyword>
<protein>
    <recommendedName>
        <fullName evidence="11">Glycosyltransferase RgtA/B/C/D-like domain-containing protein</fullName>
    </recommendedName>
</protein>
<keyword evidence="3" id="KW-0328">Glycosyltransferase</keyword>
<dbReference type="eggNOG" id="COG1807">
    <property type="taxonomic scope" value="Bacteria"/>
</dbReference>
<evidence type="ECO:0000256" key="6">
    <source>
        <dbReference type="ARBA" id="ARBA00022989"/>
    </source>
</evidence>
<feature type="transmembrane region" description="Helical" evidence="8">
    <location>
        <begin position="152"/>
        <end position="172"/>
    </location>
</feature>
<feature type="transmembrane region" description="Helical" evidence="8">
    <location>
        <begin position="246"/>
        <end position="264"/>
    </location>
</feature>
<keyword evidence="7 8" id="KW-0472">Membrane</keyword>
<feature type="transmembrane region" description="Helical" evidence="8">
    <location>
        <begin position="15"/>
        <end position="36"/>
    </location>
</feature>
<dbReference type="PANTHER" id="PTHR33908:SF11">
    <property type="entry name" value="MEMBRANE PROTEIN"/>
    <property type="match status" value="1"/>
</dbReference>
<comment type="caution">
    <text evidence="9">The sequence shown here is derived from an EMBL/GenBank/DDBJ whole genome shotgun (WGS) entry which is preliminary data.</text>
</comment>
<organism evidence="9 10">
    <name type="scientific">Companilactobacillus nodensis DSM 19682 = JCM 14932 = NBRC 107160</name>
    <dbReference type="NCBI Taxonomy" id="1423775"/>
    <lineage>
        <taxon>Bacteria</taxon>
        <taxon>Bacillati</taxon>
        <taxon>Bacillota</taxon>
        <taxon>Bacilli</taxon>
        <taxon>Lactobacillales</taxon>
        <taxon>Lactobacillaceae</taxon>
        <taxon>Companilactobacillus</taxon>
    </lineage>
</organism>
<feature type="transmembrane region" description="Helical" evidence="8">
    <location>
        <begin position="48"/>
        <end position="66"/>
    </location>
</feature>
<proteinExistence type="predicted"/>
<evidence type="ECO:0000313" key="10">
    <source>
        <dbReference type="Proteomes" id="UP000051248"/>
    </source>
</evidence>
<keyword evidence="4" id="KW-0808">Transferase</keyword>
<dbReference type="Proteomes" id="UP000051248">
    <property type="component" value="Unassembled WGS sequence"/>
</dbReference>
<accession>A0A0R1K746</accession>
<dbReference type="PANTHER" id="PTHR33908">
    <property type="entry name" value="MANNOSYLTRANSFERASE YKCB-RELATED"/>
    <property type="match status" value="1"/>
</dbReference>
<evidence type="ECO:0000256" key="3">
    <source>
        <dbReference type="ARBA" id="ARBA00022676"/>
    </source>
</evidence>
<feature type="transmembrane region" description="Helical" evidence="8">
    <location>
        <begin position="423"/>
        <end position="444"/>
    </location>
</feature>
<feature type="transmembrane region" description="Helical" evidence="8">
    <location>
        <begin position="368"/>
        <end position="388"/>
    </location>
</feature>
<feature type="transmembrane region" description="Helical" evidence="8">
    <location>
        <begin position="184"/>
        <end position="204"/>
    </location>
</feature>
<evidence type="ECO:0000256" key="1">
    <source>
        <dbReference type="ARBA" id="ARBA00004651"/>
    </source>
</evidence>
<keyword evidence="10" id="KW-1185">Reference proteome</keyword>
<keyword evidence="2" id="KW-1003">Cell membrane</keyword>
<reference evidence="9 10" key="1">
    <citation type="journal article" date="2015" name="Genome Announc.">
        <title>Expanding the biotechnology potential of lactobacilli through comparative genomics of 213 strains and associated genera.</title>
        <authorList>
            <person name="Sun Z."/>
            <person name="Harris H.M."/>
            <person name="McCann A."/>
            <person name="Guo C."/>
            <person name="Argimon S."/>
            <person name="Zhang W."/>
            <person name="Yang X."/>
            <person name="Jeffery I.B."/>
            <person name="Cooney J.C."/>
            <person name="Kagawa T.F."/>
            <person name="Liu W."/>
            <person name="Song Y."/>
            <person name="Salvetti E."/>
            <person name="Wrobel A."/>
            <person name="Rasinkangas P."/>
            <person name="Parkhill J."/>
            <person name="Rea M.C."/>
            <person name="O'Sullivan O."/>
            <person name="Ritari J."/>
            <person name="Douillard F.P."/>
            <person name="Paul Ross R."/>
            <person name="Yang R."/>
            <person name="Briner A.E."/>
            <person name="Felis G.E."/>
            <person name="de Vos W.M."/>
            <person name="Barrangou R."/>
            <person name="Klaenhammer T.R."/>
            <person name="Caufield P.W."/>
            <person name="Cui Y."/>
            <person name="Zhang H."/>
            <person name="O'Toole P.W."/>
        </authorList>
    </citation>
    <scope>NUCLEOTIDE SEQUENCE [LARGE SCALE GENOMIC DNA]</scope>
    <source>
        <strain evidence="9 10">DSM 19682</strain>
    </source>
</reference>
<dbReference type="GO" id="GO:0016763">
    <property type="term" value="F:pentosyltransferase activity"/>
    <property type="evidence" value="ECO:0007669"/>
    <property type="project" value="TreeGrafter"/>
</dbReference>
<feature type="transmembrane region" description="Helical" evidence="8">
    <location>
        <begin position="124"/>
        <end position="146"/>
    </location>
</feature>
<evidence type="ECO:0000313" key="9">
    <source>
        <dbReference type="EMBL" id="KRK79280.1"/>
    </source>
</evidence>